<dbReference type="InterPro" id="IPR029061">
    <property type="entry name" value="THDP-binding"/>
</dbReference>
<dbReference type="Gene3D" id="3.40.50.970">
    <property type="match status" value="2"/>
</dbReference>
<dbReference type="InterPro" id="IPR012001">
    <property type="entry name" value="Thiamin_PyroP_enz_TPP-bd_dom"/>
</dbReference>
<feature type="domain" description="Thiamine pyrophosphate enzyme N-terminal TPP-binding" evidence="5">
    <location>
        <begin position="8"/>
        <end position="108"/>
    </location>
</feature>
<evidence type="ECO:0000256" key="3">
    <source>
        <dbReference type="ARBA" id="ARBA00023239"/>
    </source>
</evidence>
<evidence type="ECO:0000313" key="7">
    <source>
        <dbReference type="Proteomes" id="UP001057522"/>
    </source>
</evidence>
<comment type="caution">
    <text evidence="6">The sequence shown here is derived from an EMBL/GenBank/DDBJ whole genome shotgun (WGS) entry which is preliminary data.</text>
</comment>
<keyword evidence="1" id="KW-0210">Decarboxylase</keyword>
<sequence>MLDALEFARFLKEYIGIYAGVPDSSLKSLNLALREVMEDDNFYTTANEGQAIAFAGAYHLATSKVGVVYMQNSGLGNAINPLLSFVDKKVYQIPLIMLIGMRGGENDEPQHRKQGFVTKSILEVCEIPYIVLSRDMENAKKQFVEVFDNVKRNLSIIAILIERDAFNPFQLTHKIRENKFSLKREKAISIVQDYFLEAKFIGSTGMISRELYDLREYKKMRHSNDFLVVGSMGFASSIAYILSKYSSNQIVCLDGDGSFLMHMGCLSNFKGVAFVHIVLNNFAHDSVGGQETNANNIDFLKIAKGCGYQKAYKVSTEKELKELLANINYLRELIFIEIDVAKGARKDLGRPKNVIKLKEEFCREF</sequence>
<dbReference type="NCBIfam" id="TIGR03297">
    <property type="entry name" value="Ppyr-DeCO2ase"/>
    <property type="match status" value="1"/>
</dbReference>
<protein>
    <submittedName>
        <fullName evidence="6">Phosphonopyruvate decarboxylase</fullName>
        <ecNumber evidence="6">4.1.1.82</ecNumber>
    </submittedName>
</protein>
<evidence type="ECO:0000256" key="2">
    <source>
        <dbReference type="ARBA" id="ARBA00023052"/>
    </source>
</evidence>
<organism evidence="6 7">
    <name type="scientific">Helicobacter colisuis</name>
    <dbReference type="NCBI Taxonomy" id="2949739"/>
    <lineage>
        <taxon>Bacteria</taxon>
        <taxon>Pseudomonadati</taxon>
        <taxon>Campylobacterota</taxon>
        <taxon>Epsilonproteobacteria</taxon>
        <taxon>Campylobacterales</taxon>
        <taxon>Helicobacteraceae</taxon>
        <taxon>Helicobacter</taxon>
    </lineage>
</organism>
<dbReference type="Proteomes" id="UP001057522">
    <property type="component" value="Unassembled WGS sequence"/>
</dbReference>
<dbReference type="EMBL" id="JAMOKX010000002">
    <property type="protein sequence ID" value="MCL9819159.1"/>
    <property type="molecule type" value="Genomic_DNA"/>
</dbReference>
<evidence type="ECO:0000256" key="1">
    <source>
        <dbReference type="ARBA" id="ARBA00022793"/>
    </source>
</evidence>
<keyword evidence="3 6" id="KW-0456">Lyase</keyword>
<dbReference type="Pfam" id="PF02776">
    <property type="entry name" value="TPP_enzyme_N"/>
    <property type="match status" value="1"/>
</dbReference>
<evidence type="ECO:0000259" key="5">
    <source>
        <dbReference type="Pfam" id="PF02776"/>
    </source>
</evidence>
<evidence type="ECO:0000259" key="4">
    <source>
        <dbReference type="Pfam" id="PF02775"/>
    </source>
</evidence>
<gene>
    <name evidence="6" type="primary">aepY</name>
    <name evidence="6" type="ORF">NCR95_03085</name>
</gene>
<dbReference type="GO" id="GO:0033980">
    <property type="term" value="F:phosphonopyruvate decarboxylase activity"/>
    <property type="evidence" value="ECO:0007669"/>
    <property type="project" value="UniProtKB-EC"/>
</dbReference>
<keyword evidence="2" id="KW-0786">Thiamine pyrophosphate</keyword>
<name>A0ABT0TTG8_9HELI</name>
<evidence type="ECO:0000313" key="6">
    <source>
        <dbReference type="EMBL" id="MCL9819159.1"/>
    </source>
</evidence>
<dbReference type="EC" id="4.1.1.82" evidence="6"/>
<keyword evidence="7" id="KW-1185">Reference proteome</keyword>
<dbReference type="PANTHER" id="PTHR42818">
    <property type="entry name" value="SULFOPYRUVATE DECARBOXYLASE SUBUNIT ALPHA"/>
    <property type="match status" value="1"/>
</dbReference>
<dbReference type="SUPFAM" id="SSF52518">
    <property type="entry name" value="Thiamin diphosphate-binding fold (THDP-binding)"/>
    <property type="match status" value="2"/>
</dbReference>
<dbReference type="PANTHER" id="PTHR42818:SF1">
    <property type="entry name" value="SULFOPYRUVATE DECARBOXYLASE"/>
    <property type="match status" value="1"/>
</dbReference>
<proteinExistence type="predicted"/>
<feature type="domain" description="Thiamine pyrophosphate enzyme TPP-binding" evidence="4">
    <location>
        <begin position="203"/>
        <end position="336"/>
    </location>
</feature>
<accession>A0ABT0TTG8</accession>
<dbReference type="InterPro" id="IPR017684">
    <property type="entry name" value="Phosphono-pyrv_decarboxylase"/>
</dbReference>
<dbReference type="RefSeq" id="WP_250603774.1">
    <property type="nucleotide sequence ID" value="NZ_JAMOKX010000002.1"/>
</dbReference>
<dbReference type="InterPro" id="IPR011766">
    <property type="entry name" value="TPP_enzyme_TPP-bd"/>
</dbReference>
<dbReference type="Pfam" id="PF02775">
    <property type="entry name" value="TPP_enzyme_C"/>
    <property type="match status" value="1"/>
</dbReference>
<reference evidence="6" key="1">
    <citation type="submission" date="2022-06" db="EMBL/GenBank/DDBJ databases">
        <title>Helicobacter colisuis sp. nov.</title>
        <authorList>
            <person name="Papic B."/>
            <person name="Gruntar I."/>
        </authorList>
    </citation>
    <scope>NUCLEOTIDE SEQUENCE</scope>
    <source>
        <strain evidence="6">11154-15</strain>
    </source>
</reference>
<dbReference type="InterPro" id="IPR051818">
    <property type="entry name" value="TPP_dependent_decarboxylase"/>
</dbReference>
<dbReference type="CDD" id="cd07035">
    <property type="entry name" value="TPP_PYR_POX_like"/>
    <property type="match status" value="1"/>
</dbReference>